<feature type="compositionally biased region" description="Polar residues" evidence="1">
    <location>
        <begin position="87"/>
        <end position="102"/>
    </location>
</feature>
<evidence type="ECO:0000313" key="3">
    <source>
        <dbReference type="Proteomes" id="UP000054018"/>
    </source>
</evidence>
<feature type="compositionally biased region" description="Basic and acidic residues" evidence="1">
    <location>
        <begin position="26"/>
        <end position="49"/>
    </location>
</feature>
<gene>
    <name evidence="2" type="ORF">PISMIDRAFT_563042</name>
</gene>
<dbReference type="HOGENOM" id="CLU_2278575_0_0_1"/>
<evidence type="ECO:0000256" key="1">
    <source>
        <dbReference type="SAM" id="MobiDB-lite"/>
    </source>
</evidence>
<sequence length="102" mass="11195">MTYSTSTCCLKSHSLKEEYMSILIAERDAGDTRENTSKASKSADGDKSRPRSPSLTCGSRYEADDKIYLVAKPSSAYNRMAEERKNGVSTSFLENSSHPCAS</sequence>
<name>A0A0C9ZFF5_9AGAM</name>
<organism evidence="2 3">
    <name type="scientific">Pisolithus microcarpus 441</name>
    <dbReference type="NCBI Taxonomy" id="765257"/>
    <lineage>
        <taxon>Eukaryota</taxon>
        <taxon>Fungi</taxon>
        <taxon>Dikarya</taxon>
        <taxon>Basidiomycota</taxon>
        <taxon>Agaricomycotina</taxon>
        <taxon>Agaricomycetes</taxon>
        <taxon>Agaricomycetidae</taxon>
        <taxon>Boletales</taxon>
        <taxon>Sclerodermatineae</taxon>
        <taxon>Pisolithaceae</taxon>
        <taxon>Pisolithus</taxon>
    </lineage>
</organism>
<reference evidence="3" key="2">
    <citation type="submission" date="2015-01" db="EMBL/GenBank/DDBJ databases">
        <title>Evolutionary Origins and Diversification of the Mycorrhizal Mutualists.</title>
        <authorList>
            <consortium name="DOE Joint Genome Institute"/>
            <consortium name="Mycorrhizal Genomics Consortium"/>
            <person name="Kohler A."/>
            <person name="Kuo A."/>
            <person name="Nagy L.G."/>
            <person name="Floudas D."/>
            <person name="Copeland A."/>
            <person name="Barry K.W."/>
            <person name="Cichocki N."/>
            <person name="Veneault-Fourrey C."/>
            <person name="LaButti K."/>
            <person name="Lindquist E.A."/>
            <person name="Lipzen A."/>
            <person name="Lundell T."/>
            <person name="Morin E."/>
            <person name="Murat C."/>
            <person name="Riley R."/>
            <person name="Ohm R."/>
            <person name="Sun H."/>
            <person name="Tunlid A."/>
            <person name="Henrissat B."/>
            <person name="Grigoriev I.V."/>
            <person name="Hibbett D.S."/>
            <person name="Martin F."/>
        </authorList>
    </citation>
    <scope>NUCLEOTIDE SEQUENCE [LARGE SCALE GENOMIC DNA]</scope>
    <source>
        <strain evidence="3">441</strain>
    </source>
</reference>
<protein>
    <submittedName>
        <fullName evidence="2">Uncharacterized protein</fullName>
    </submittedName>
</protein>
<dbReference type="Proteomes" id="UP000054018">
    <property type="component" value="Unassembled WGS sequence"/>
</dbReference>
<dbReference type="EMBL" id="KN833754">
    <property type="protein sequence ID" value="KIK21202.1"/>
    <property type="molecule type" value="Genomic_DNA"/>
</dbReference>
<accession>A0A0C9ZFF5</accession>
<reference evidence="2 3" key="1">
    <citation type="submission" date="2014-04" db="EMBL/GenBank/DDBJ databases">
        <authorList>
            <consortium name="DOE Joint Genome Institute"/>
            <person name="Kuo A."/>
            <person name="Kohler A."/>
            <person name="Costa M.D."/>
            <person name="Nagy L.G."/>
            <person name="Floudas D."/>
            <person name="Copeland A."/>
            <person name="Barry K.W."/>
            <person name="Cichocki N."/>
            <person name="Veneault-Fourrey C."/>
            <person name="LaButti K."/>
            <person name="Lindquist E.A."/>
            <person name="Lipzen A."/>
            <person name="Lundell T."/>
            <person name="Morin E."/>
            <person name="Murat C."/>
            <person name="Sun H."/>
            <person name="Tunlid A."/>
            <person name="Henrissat B."/>
            <person name="Grigoriev I.V."/>
            <person name="Hibbett D.S."/>
            <person name="Martin F."/>
            <person name="Nordberg H.P."/>
            <person name="Cantor M.N."/>
            <person name="Hua S.X."/>
        </authorList>
    </citation>
    <scope>NUCLEOTIDE SEQUENCE [LARGE SCALE GENOMIC DNA]</scope>
    <source>
        <strain evidence="2 3">441</strain>
    </source>
</reference>
<proteinExistence type="predicted"/>
<evidence type="ECO:0000313" key="2">
    <source>
        <dbReference type="EMBL" id="KIK21202.1"/>
    </source>
</evidence>
<dbReference type="AlphaFoldDB" id="A0A0C9ZFF5"/>
<feature type="region of interest" description="Disordered" evidence="1">
    <location>
        <begin position="82"/>
        <end position="102"/>
    </location>
</feature>
<feature type="region of interest" description="Disordered" evidence="1">
    <location>
        <begin position="26"/>
        <end position="59"/>
    </location>
</feature>
<keyword evidence="3" id="KW-1185">Reference proteome</keyword>